<evidence type="ECO:0000256" key="5">
    <source>
        <dbReference type="ARBA" id="ARBA00022989"/>
    </source>
</evidence>
<evidence type="ECO:0000256" key="8">
    <source>
        <dbReference type="ARBA" id="ARBA00023316"/>
    </source>
</evidence>
<dbReference type="InterPro" id="IPR001173">
    <property type="entry name" value="Glyco_trans_2-like"/>
</dbReference>
<dbReference type="PANTHER" id="PTHR32044:SF64">
    <property type="entry name" value="OS09G0572500 PROTEIN"/>
    <property type="match status" value="1"/>
</dbReference>
<dbReference type="KEGG" id="qsa:O6P43_010259"/>
<evidence type="ECO:0000313" key="12">
    <source>
        <dbReference type="Proteomes" id="UP001163823"/>
    </source>
</evidence>
<evidence type="ECO:0000256" key="6">
    <source>
        <dbReference type="ARBA" id="ARBA00023034"/>
    </source>
</evidence>
<keyword evidence="8" id="KW-0961">Cell wall biogenesis/degradation</keyword>
<comment type="caution">
    <text evidence="11">The sequence shown here is derived from an EMBL/GenBank/DDBJ whole genome shotgun (WGS) entry which is preliminary data.</text>
</comment>
<name>A0AAD7Q032_QUISA</name>
<keyword evidence="12" id="KW-1185">Reference proteome</keyword>
<feature type="transmembrane region" description="Helical" evidence="9">
    <location>
        <begin position="32"/>
        <end position="65"/>
    </location>
</feature>
<keyword evidence="5 9" id="KW-1133">Transmembrane helix</keyword>
<evidence type="ECO:0000256" key="1">
    <source>
        <dbReference type="ARBA" id="ARBA00004653"/>
    </source>
</evidence>
<evidence type="ECO:0000259" key="10">
    <source>
        <dbReference type="Pfam" id="PF00535"/>
    </source>
</evidence>
<evidence type="ECO:0000256" key="9">
    <source>
        <dbReference type="SAM" id="Phobius"/>
    </source>
</evidence>
<dbReference type="Proteomes" id="UP001163823">
    <property type="component" value="Chromosome 4"/>
</dbReference>
<gene>
    <name evidence="11" type="ORF">O6P43_010259</name>
</gene>
<evidence type="ECO:0000256" key="4">
    <source>
        <dbReference type="ARBA" id="ARBA00022692"/>
    </source>
</evidence>
<reference evidence="11" key="1">
    <citation type="journal article" date="2023" name="Science">
        <title>Elucidation of the pathway for biosynthesis of saponin adjuvants from the soapbark tree.</title>
        <authorList>
            <person name="Reed J."/>
            <person name="Orme A."/>
            <person name="El-Demerdash A."/>
            <person name="Owen C."/>
            <person name="Martin L.B.B."/>
            <person name="Misra R.C."/>
            <person name="Kikuchi S."/>
            <person name="Rejzek M."/>
            <person name="Martin A.C."/>
            <person name="Harkess A."/>
            <person name="Leebens-Mack J."/>
            <person name="Louveau T."/>
            <person name="Stephenson M.J."/>
            <person name="Osbourn A."/>
        </authorList>
    </citation>
    <scope>NUCLEOTIDE SEQUENCE</scope>
    <source>
        <strain evidence="11">S10</strain>
    </source>
</reference>
<evidence type="ECO:0000313" key="11">
    <source>
        <dbReference type="EMBL" id="KAJ7972356.1"/>
    </source>
</evidence>
<keyword evidence="2" id="KW-0328">Glycosyltransferase</keyword>
<proteinExistence type="predicted"/>
<dbReference type="PANTHER" id="PTHR32044">
    <property type="entry name" value="GLUCOMANNAN 4-BETA-MANNOSYLTRANSFERASE 9"/>
    <property type="match status" value="1"/>
</dbReference>
<dbReference type="GO" id="GO:0071555">
    <property type="term" value="P:cell wall organization"/>
    <property type="evidence" value="ECO:0007669"/>
    <property type="project" value="UniProtKB-KW"/>
</dbReference>
<keyword evidence="6" id="KW-0333">Golgi apparatus</keyword>
<accession>A0AAD7Q032</accession>
<evidence type="ECO:0000256" key="2">
    <source>
        <dbReference type="ARBA" id="ARBA00022676"/>
    </source>
</evidence>
<dbReference type="Pfam" id="PF00535">
    <property type="entry name" value="Glycos_transf_2"/>
    <property type="match status" value="1"/>
</dbReference>
<keyword evidence="3" id="KW-0808">Transferase</keyword>
<keyword evidence="7 9" id="KW-0472">Membrane</keyword>
<comment type="subcellular location">
    <subcellularLocation>
        <location evidence="1">Golgi apparatus membrane</location>
        <topology evidence="1">Multi-pass membrane protein</topology>
    </subcellularLocation>
</comment>
<organism evidence="11 12">
    <name type="scientific">Quillaja saponaria</name>
    <name type="common">Soap bark tree</name>
    <dbReference type="NCBI Taxonomy" id="32244"/>
    <lineage>
        <taxon>Eukaryota</taxon>
        <taxon>Viridiplantae</taxon>
        <taxon>Streptophyta</taxon>
        <taxon>Embryophyta</taxon>
        <taxon>Tracheophyta</taxon>
        <taxon>Spermatophyta</taxon>
        <taxon>Magnoliopsida</taxon>
        <taxon>eudicotyledons</taxon>
        <taxon>Gunneridae</taxon>
        <taxon>Pentapetalae</taxon>
        <taxon>rosids</taxon>
        <taxon>fabids</taxon>
        <taxon>Fabales</taxon>
        <taxon>Quillajaceae</taxon>
        <taxon>Quillaja</taxon>
    </lineage>
</organism>
<feature type="domain" description="Glycosyltransferase 2-like" evidence="10">
    <location>
        <begin position="98"/>
        <end position="216"/>
    </location>
</feature>
<protein>
    <submittedName>
        <fullName evidence="11">Glucomannan 4-beta-mannosyltransferase 9</fullName>
    </submittedName>
</protein>
<dbReference type="GO" id="GO:0000139">
    <property type="term" value="C:Golgi membrane"/>
    <property type="evidence" value="ECO:0007669"/>
    <property type="project" value="UniProtKB-SubCell"/>
</dbReference>
<dbReference type="SUPFAM" id="SSF53448">
    <property type="entry name" value="Nucleotide-diphospho-sugar transferases"/>
    <property type="match status" value="1"/>
</dbReference>
<dbReference type="Gene3D" id="3.90.550.10">
    <property type="entry name" value="Spore Coat Polysaccharide Biosynthesis Protein SpsA, Chain A"/>
    <property type="match status" value="1"/>
</dbReference>
<evidence type="ECO:0000256" key="7">
    <source>
        <dbReference type="ARBA" id="ARBA00023136"/>
    </source>
</evidence>
<dbReference type="EMBL" id="JARAOO010000004">
    <property type="protein sequence ID" value="KAJ7972356.1"/>
    <property type="molecule type" value="Genomic_DNA"/>
</dbReference>
<evidence type="ECO:0000256" key="3">
    <source>
        <dbReference type="ARBA" id="ARBA00022679"/>
    </source>
</evidence>
<dbReference type="InterPro" id="IPR029044">
    <property type="entry name" value="Nucleotide-diphossugar_trans"/>
</dbReference>
<dbReference type="GO" id="GO:0051753">
    <property type="term" value="F:mannan synthase activity"/>
    <property type="evidence" value="ECO:0007669"/>
    <property type="project" value="TreeGrafter"/>
</dbReference>
<dbReference type="AlphaFoldDB" id="A0AAD7Q032"/>
<keyword evidence="4 9" id="KW-0812">Transmembrane</keyword>
<sequence length="219" mass="25253">MRNLVIQHPEVRVPEDVTDSVRYAWKSLRIPVILPLLQLAAILCSGMSLMLFADRVYMAVVIVWVKLMGRKRYTKYNLDALKEDLEISKSYPMVLIQIPMSNEKEVYKLSIGAACGLSWPSDRLIVQVLDDSTNAVLRELVELECHKWKERGVNVKYETRNNQNGYKAGALIEGLEKQYVTDCEFVVIFDADFQPNEDFLWRTIPYLIKNPELGLVQAR</sequence>